<evidence type="ECO:0000313" key="2">
    <source>
        <dbReference type="EMBL" id="CAJ0961764.1"/>
    </source>
</evidence>
<dbReference type="EMBL" id="CAUEEQ010053573">
    <property type="protein sequence ID" value="CAJ0961764.1"/>
    <property type="molecule type" value="Genomic_DNA"/>
</dbReference>
<gene>
    <name evidence="2" type="ORF">RIMI_LOCUS17943087</name>
</gene>
<dbReference type="PANTHER" id="PTHR21301">
    <property type="entry name" value="REVERSE TRANSCRIPTASE"/>
    <property type="match status" value="1"/>
</dbReference>
<evidence type="ECO:0000256" key="1">
    <source>
        <dbReference type="SAM" id="MobiDB-lite"/>
    </source>
</evidence>
<name>A0ABN9M8I1_9NEOB</name>
<feature type="compositionally biased region" description="Basic and acidic residues" evidence="1">
    <location>
        <begin position="68"/>
        <end position="91"/>
    </location>
</feature>
<proteinExistence type="predicted"/>
<organism evidence="2 3">
    <name type="scientific">Ranitomeya imitator</name>
    <name type="common">mimic poison frog</name>
    <dbReference type="NCBI Taxonomy" id="111125"/>
    <lineage>
        <taxon>Eukaryota</taxon>
        <taxon>Metazoa</taxon>
        <taxon>Chordata</taxon>
        <taxon>Craniata</taxon>
        <taxon>Vertebrata</taxon>
        <taxon>Euteleostomi</taxon>
        <taxon>Amphibia</taxon>
        <taxon>Batrachia</taxon>
        <taxon>Anura</taxon>
        <taxon>Neobatrachia</taxon>
        <taxon>Hyloidea</taxon>
        <taxon>Dendrobatidae</taxon>
        <taxon>Dendrobatinae</taxon>
        <taxon>Ranitomeya</taxon>
    </lineage>
</organism>
<protein>
    <submittedName>
        <fullName evidence="2">Uncharacterized protein</fullName>
    </submittedName>
</protein>
<reference evidence="2" key="1">
    <citation type="submission" date="2023-07" db="EMBL/GenBank/DDBJ databases">
        <authorList>
            <person name="Stuckert A."/>
        </authorList>
    </citation>
    <scope>NUCLEOTIDE SEQUENCE</scope>
</reference>
<dbReference type="Proteomes" id="UP001176940">
    <property type="component" value="Unassembled WGS sequence"/>
</dbReference>
<keyword evidence="3" id="KW-1185">Reference proteome</keyword>
<feature type="region of interest" description="Disordered" evidence="1">
    <location>
        <begin position="68"/>
        <end position="92"/>
    </location>
</feature>
<dbReference type="PANTHER" id="PTHR21301:SF12">
    <property type="match status" value="1"/>
</dbReference>
<accession>A0ABN9M8I1</accession>
<evidence type="ECO:0000313" key="3">
    <source>
        <dbReference type="Proteomes" id="UP001176940"/>
    </source>
</evidence>
<comment type="caution">
    <text evidence="2">The sequence shown here is derived from an EMBL/GenBank/DDBJ whole genome shotgun (WGS) entry which is preliminary data.</text>
</comment>
<sequence length="505" mass="56620">MRGRKKSGPSAAKNVTFNVFCSRRSATTRRNRRKTVATCVNTSQCVGPDPTKEKMKTVGKEEERNIVDNKKREKREKQIISRETDGDKEQRSSLIVNISDKGPFTFSDAAAIPTTIRIAAASLFGRWRAVTQTALQRPTMPRCALLLCSPPVLSGSRKAERCDVTALLSGSQPVQEESRAQRWRTDSCRLIKLKEWFSSSPYSGKTPMSELNLQNLALKKKSSFTPSENSPAIDAFISAVNNDIEKLRDECSKEFKYPNMTRGEVRALQDLMEDDKIIIKKADKGGAVVLLNKNDYVDEIKRQLADPGVYERLTCDPKFAIAREIKTVMDSALDNKIIDQDLYDFLIVKFPVTPVLYTLPKIHKSLEHPPGRPIVSGCNSILSNIGILLDKVLNPIASNAESFIRDTADFLEKVNGIEIVGEVLLASFDVTSLYTSIDHGRGLDAIRRKLVSTQYSAETREFILQLLHSNIVSKAEKRHLSIQFSLYSIIINPQIYVLLQNLIIV</sequence>